<gene>
    <name evidence="1" type="ORF">D9C73_027364</name>
</gene>
<protein>
    <submittedName>
        <fullName evidence="1">Uncharacterized protein</fullName>
    </submittedName>
</protein>
<accession>A0A4U5VX20</accession>
<reference evidence="1 2" key="1">
    <citation type="submission" date="2019-01" db="EMBL/GenBank/DDBJ databases">
        <title>Genome Assembly of Collichthys lucidus.</title>
        <authorList>
            <person name="Cai M."/>
            <person name="Xiao S."/>
        </authorList>
    </citation>
    <scope>NUCLEOTIDE SEQUENCE [LARGE SCALE GENOMIC DNA]</scope>
    <source>
        <strain evidence="1">JT15FE1705JMU</strain>
        <tissue evidence="1">Muscle</tissue>
    </source>
</reference>
<dbReference type="EMBL" id="CM014101">
    <property type="protein sequence ID" value="TKS92650.1"/>
    <property type="molecule type" value="Genomic_DNA"/>
</dbReference>
<name>A0A4U5VX20_COLLU</name>
<sequence length="326" mass="36928">MTRTVRSKSATRQERQMEHVADVSRVMTLHVELHMRRTGAGLRDREKSGGRRLCEDKTHKSELEFEVCVAVFLGFFLAVSRVEGRSAIPVIPTYCLTSSGLSRAVLGIVEDGEGEDSDENLMRTIKDTDTLVFGCILAYCLYLPLTACTQTSDLIHKSITVKIKRKLCRSVHSEDRGRNRLQRKHPGARRRIQCIAQRQIQQMLADLGLESLPVGKHTDEPEGKQQQQTRVAAQVGCNVRSYSPRLLVSGGKVEHLFAKTFQRRTEYKYKKLPINLHNQQYGRVAGSCRAVQPDQMPNRLRTLVERSHFSTEAVINVQPHDRPADV</sequence>
<organism evidence="1 2">
    <name type="scientific">Collichthys lucidus</name>
    <name type="common">Big head croaker</name>
    <name type="synonym">Sciaena lucida</name>
    <dbReference type="NCBI Taxonomy" id="240159"/>
    <lineage>
        <taxon>Eukaryota</taxon>
        <taxon>Metazoa</taxon>
        <taxon>Chordata</taxon>
        <taxon>Craniata</taxon>
        <taxon>Vertebrata</taxon>
        <taxon>Euteleostomi</taxon>
        <taxon>Actinopterygii</taxon>
        <taxon>Neopterygii</taxon>
        <taxon>Teleostei</taxon>
        <taxon>Neoteleostei</taxon>
        <taxon>Acanthomorphata</taxon>
        <taxon>Eupercaria</taxon>
        <taxon>Sciaenidae</taxon>
        <taxon>Collichthys</taxon>
    </lineage>
</organism>
<keyword evidence="2" id="KW-1185">Reference proteome</keyword>
<evidence type="ECO:0000313" key="1">
    <source>
        <dbReference type="EMBL" id="TKS92650.1"/>
    </source>
</evidence>
<evidence type="ECO:0000313" key="2">
    <source>
        <dbReference type="Proteomes" id="UP000298787"/>
    </source>
</evidence>
<proteinExistence type="predicted"/>
<dbReference type="Proteomes" id="UP000298787">
    <property type="component" value="Chromosome 24"/>
</dbReference>
<dbReference type="AlphaFoldDB" id="A0A4U5VX20"/>